<comment type="caution">
    <text evidence="2">The sequence shown here is derived from an EMBL/GenBank/DDBJ whole genome shotgun (WGS) entry which is preliminary data.</text>
</comment>
<reference evidence="2 3" key="1">
    <citation type="journal article" date="2019" name="Gigascience">
        <title>Whole-genome sequence of the oriental lung fluke Paragonimus westermani.</title>
        <authorList>
            <person name="Oey H."/>
            <person name="Zakrzewski M."/>
            <person name="Narain K."/>
            <person name="Devi K.R."/>
            <person name="Agatsuma T."/>
            <person name="Nawaratna S."/>
            <person name="Gobert G.N."/>
            <person name="Jones M.K."/>
            <person name="Ragan M.A."/>
            <person name="McManus D.P."/>
            <person name="Krause L."/>
        </authorList>
    </citation>
    <scope>NUCLEOTIDE SEQUENCE [LARGE SCALE GENOMIC DNA]</scope>
    <source>
        <strain evidence="2 3">IND2009</strain>
    </source>
</reference>
<feature type="region of interest" description="Disordered" evidence="1">
    <location>
        <begin position="103"/>
        <end position="122"/>
    </location>
</feature>
<feature type="region of interest" description="Disordered" evidence="1">
    <location>
        <begin position="632"/>
        <end position="663"/>
    </location>
</feature>
<feature type="region of interest" description="Disordered" evidence="1">
    <location>
        <begin position="473"/>
        <end position="529"/>
    </location>
</feature>
<feature type="compositionally biased region" description="Polar residues" evidence="1">
    <location>
        <begin position="580"/>
        <end position="602"/>
    </location>
</feature>
<dbReference type="EMBL" id="QNGE01000613">
    <property type="protein sequence ID" value="KAA3679850.1"/>
    <property type="molecule type" value="Genomic_DNA"/>
</dbReference>
<feature type="compositionally biased region" description="Basic and acidic residues" evidence="1">
    <location>
        <begin position="512"/>
        <end position="522"/>
    </location>
</feature>
<feature type="compositionally biased region" description="Polar residues" evidence="1">
    <location>
        <begin position="858"/>
        <end position="868"/>
    </location>
</feature>
<evidence type="ECO:0000256" key="1">
    <source>
        <dbReference type="SAM" id="MobiDB-lite"/>
    </source>
</evidence>
<feature type="region of interest" description="Disordered" evidence="1">
    <location>
        <begin position="1048"/>
        <end position="1087"/>
    </location>
</feature>
<feature type="compositionally biased region" description="Polar residues" evidence="1">
    <location>
        <begin position="1302"/>
        <end position="1315"/>
    </location>
</feature>
<feature type="region of interest" description="Disordered" evidence="1">
    <location>
        <begin position="550"/>
        <end position="616"/>
    </location>
</feature>
<sequence length="1829" mass="195337">MLLQNLLPPEAVEQIRQIWQDIFARKPPPARQHTSSLTSVTTATVTSCNSATSDSQLREHFARRVRQVVRQYLGPNALVNTNQLVRHLPSVATTAASLTTQSATTLKDTTRSGINPSTLATQSSGSAIPLAARTRRGHTTGTKTANYPVVSPLSNTAQLNAATQESQWVFAPIRSNDSDTSDAQGPKVLIASPSIILPATTNVPDNRALRSTESLESAIFPQLETCDSMWQKQQRQQQPPPNMCIADLNASRRASGNSQCCMLEWLLSEEADLGLLPASFYESKYNTTNTLSSSATTISSGHSNVEPTESVLFTHLPHSSPSPYMPKNGCTTPNSSVHDNPTLTTLNLKQPLSIQLPYNGSLPTISTTADVVNSFYSSVLISPVTPTSSTGVSQPLLCSPTTTIVYTPHHSHGHEHEPDRSTVLLRSSSVHNPMTSTITTAVTTCVRTPASVEPSPTFTSLKTGSLLVRLLHPSTSTTNTPNTNNGGSSNNTSYTSGLVAGSEPSSPCLPKSDADNPPRRSSEGGLGHSLIVNCRAPDSLVANRLCSPTNESGGGAADHTCSGYNSNNTKRRRSGPPTPQLISAVSAQTPVRTRHVSSQVESVSGRARSHAGLPSPPITSLTQLLLQDFPPASVEDGSDFGSSDCAAVPNTHGHRSPLHDTNQFTGHSVASKVAVRLEGSHFVGADCSSSVDSTQTTWSAQSSESVVVFAASTMSAVNPPSSTFSMHTDASTAAVSSVALQRDQHIIISSPRSSLHNSLCHVGPVTRDTQSATSLVQVLNDKWITSAPVTSNGVPQISTNSREPPSCSSLGTQSSLCRLLLDPHLGPQEFTNDVHITVKPPTPSLLSPVNRVHADAATSRTPWTPTCKESSRDVYDFSTTGSDSKGSPRSKSTESLSDTVFLEAGSFAAHSVQPDCGTMRDSACDSESHYRPSVDSAGAPGLSPKVIAEEVEFLYEILRRDEIETSSCSANDTAGCFSPKSKRSRLDTTGASSEHSFRSDTDDQLDSVEKSQADAQAVARICEQLQQGFTSRHSNSSQSCSSAHTSFSQVLGPSRLPSSSTLVRPEPKSVRQVSQNVLDVNRTGPDSTTVAWSPVDHLSPDRVTCVTSRSLNRAAVAAARASQQAAANQRRKMSGQRLLVEQRKRLLQHQLFNQVTVYSPNSSSVPAFPLEVAVSSPLLISPPLISPTRTHQTPFCQRSSTSSPLICSPCNRSSKRFNGGTAPATPLNSTRCSPFRDNCFSLNATTVVAVSPATISSSSLIGPGYYRHRPEDLSRYLKEVGPNVQVQLSPTTPVENIAGSFPSASSPVRSTSFNPVKTDGNKQELVSSSTFAYQSPAHTVQYIQTSVMEPRSNLPTGQTINTTTTMPTYVTMARSRGGASNVSTCSSILPMVPGSTLVSIPDYSSGHYDHIDVSTPQSNAVCGVMESCFSRARGGRAYKRSTSRKTSVMRSLQSSDHYVYSPPHATYAQSCVFTNRPKHLEPILPNPVSNPAVSTPRTTYSSVLSDEQSYYYTNTAHPHITVSSHPAQSYPELVDSTALSVVRWSESCCGRDQISGVATDTASYLLGYVPTAVSVTHNTPVHQQCDDITPASTLSAPNCNPTQPTAAFLIPLPDQSVTLVDRSAPLTRPQPLKTVLATAGLPPYRPDTSASTASYSDMSVASAFVPMHLDRMPSGCSVETENLFHQSTDESALLTSPPVTRHTIVAEPVLNEITDRSIVHFGSVADIDPKHEDSLLPEDLINDVFDLETMVASKQRQQKLDHQDHAEYLKDDGSIMPGSAYSECSLDPNDVDGCTGLATFPSTASSSPSPCSPRLITNLPSDSRSCLTP</sequence>
<feature type="compositionally biased region" description="Basic and acidic residues" evidence="1">
    <location>
        <begin position="995"/>
        <end position="1012"/>
    </location>
</feature>
<evidence type="ECO:0000313" key="2">
    <source>
        <dbReference type="EMBL" id="KAA3679850.1"/>
    </source>
</evidence>
<name>A0A5J4NXE1_9TREM</name>
<feature type="compositionally biased region" description="Low complexity" evidence="1">
    <location>
        <begin position="1801"/>
        <end position="1813"/>
    </location>
</feature>
<feature type="compositionally biased region" description="Polar residues" evidence="1">
    <location>
        <begin position="1818"/>
        <end position="1829"/>
    </location>
</feature>
<feature type="region of interest" description="Disordered" evidence="1">
    <location>
        <begin position="1299"/>
        <end position="1321"/>
    </location>
</feature>
<feature type="compositionally biased region" description="Polar residues" evidence="1">
    <location>
        <begin position="1071"/>
        <end position="1087"/>
    </location>
</feature>
<gene>
    <name evidence="2" type="ORF">DEA37_0001803</name>
</gene>
<accession>A0A5J4NXE1</accession>
<feature type="region of interest" description="Disordered" evidence="1">
    <location>
        <begin position="920"/>
        <end position="941"/>
    </location>
</feature>
<evidence type="ECO:0000313" key="3">
    <source>
        <dbReference type="Proteomes" id="UP000324629"/>
    </source>
</evidence>
<feature type="region of interest" description="Disordered" evidence="1">
    <location>
        <begin position="856"/>
        <end position="896"/>
    </location>
</feature>
<feature type="compositionally biased region" description="Polar residues" evidence="1">
    <location>
        <begin position="877"/>
        <end position="896"/>
    </location>
</feature>
<feature type="compositionally biased region" description="Basic and acidic residues" evidence="1">
    <location>
        <begin position="922"/>
        <end position="932"/>
    </location>
</feature>
<proteinExistence type="predicted"/>
<feature type="compositionally biased region" description="Low complexity" evidence="1">
    <location>
        <begin position="474"/>
        <end position="497"/>
    </location>
</feature>
<feature type="region of interest" description="Disordered" evidence="1">
    <location>
        <begin position="968"/>
        <end position="1012"/>
    </location>
</feature>
<organism evidence="2 3">
    <name type="scientific">Paragonimus westermani</name>
    <dbReference type="NCBI Taxonomy" id="34504"/>
    <lineage>
        <taxon>Eukaryota</taxon>
        <taxon>Metazoa</taxon>
        <taxon>Spiralia</taxon>
        <taxon>Lophotrochozoa</taxon>
        <taxon>Platyhelminthes</taxon>
        <taxon>Trematoda</taxon>
        <taxon>Digenea</taxon>
        <taxon>Plagiorchiida</taxon>
        <taxon>Troglotremata</taxon>
        <taxon>Troglotrematidae</taxon>
        <taxon>Paragonimus</taxon>
    </lineage>
</organism>
<protein>
    <submittedName>
        <fullName evidence="2">Uncharacterized protein</fullName>
    </submittedName>
</protein>
<dbReference type="Proteomes" id="UP000324629">
    <property type="component" value="Unassembled WGS sequence"/>
</dbReference>
<feature type="compositionally biased region" description="Polar residues" evidence="1">
    <location>
        <begin position="111"/>
        <end position="122"/>
    </location>
</feature>
<feature type="region of interest" description="Disordered" evidence="1">
    <location>
        <begin position="1801"/>
        <end position="1829"/>
    </location>
</feature>
<keyword evidence="3" id="KW-1185">Reference proteome</keyword>